<dbReference type="GO" id="GO:0016682">
    <property type="term" value="F:oxidoreductase activity, acting on diphenols and related substances as donors, oxygen as acceptor"/>
    <property type="evidence" value="ECO:0007669"/>
    <property type="project" value="TreeGrafter"/>
</dbReference>
<feature type="transmembrane region" description="Helical" evidence="7">
    <location>
        <begin position="6"/>
        <end position="32"/>
    </location>
</feature>
<keyword evidence="4 7" id="KW-0812">Transmembrane</keyword>
<comment type="similarity">
    <text evidence="2">Belongs to the cytochrome ubiquinol oxidase subunit 2 family.</text>
</comment>
<dbReference type="Pfam" id="PF02322">
    <property type="entry name" value="Cyt_bd_oxida_II"/>
    <property type="match status" value="1"/>
</dbReference>
<feature type="transmembrane region" description="Helical" evidence="7">
    <location>
        <begin position="252"/>
        <end position="274"/>
    </location>
</feature>
<evidence type="ECO:0000256" key="5">
    <source>
        <dbReference type="ARBA" id="ARBA00022989"/>
    </source>
</evidence>
<dbReference type="GO" id="GO:0005886">
    <property type="term" value="C:plasma membrane"/>
    <property type="evidence" value="ECO:0007669"/>
    <property type="project" value="UniProtKB-SubCell"/>
</dbReference>
<evidence type="ECO:0000256" key="2">
    <source>
        <dbReference type="ARBA" id="ARBA00007543"/>
    </source>
</evidence>
<dbReference type="InterPro" id="IPR003317">
    <property type="entry name" value="Cyt-d_oxidase_su2"/>
</dbReference>
<reference evidence="8 9" key="1">
    <citation type="journal article" date="2020" name="Microorganisms">
        <title>Osmotic Adaptation and Compatible Solute Biosynthesis of Phototrophic Bacteria as Revealed from Genome Analyses.</title>
        <authorList>
            <person name="Imhoff J.F."/>
            <person name="Rahn T."/>
            <person name="Kunzel S."/>
            <person name="Keller A."/>
            <person name="Neulinger S.C."/>
        </authorList>
    </citation>
    <scope>NUCLEOTIDE SEQUENCE [LARGE SCALE GENOMIC DNA]</scope>
    <source>
        <strain evidence="8 9">DSM 21303</strain>
    </source>
</reference>
<dbReference type="PANTHER" id="PTHR43141:SF4">
    <property type="entry name" value="CYTOCHROME BD2 SUBUNIT II"/>
    <property type="match status" value="1"/>
</dbReference>
<accession>A0A9X1B833</accession>
<gene>
    <name evidence="8" type="primary">cydB</name>
    <name evidence="8" type="ORF">CKO25_04135</name>
</gene>
<dbReference type="GO" id="GO:0070069">
    <property type="term" value="C:cytochrome complex"/>
    <property type="evidence" value="ECO:0007669"/>
    <property type="project" value="TreeGrafter"/>
</dbReference>
<feature type="transmembrane region" description="Helical" evidence="7">
    <location>
        <begin position="196"/>
        <end position="213"/>
    </location>
</feature>
<protein>
    <submittedName>
        <fullName evidence="8">Cytochrome d ubiquinol oxidase subunit II</fullName>
    </submittedName>
</protein>
<dbReference type="AlphaFoldDB" id="A0A9X1B833"/>
<keyword evidence="5 7" id="KW-1133">Transmembrane helix</keyword>
<evidence type="ECO:0000256" key="4">
    <source>
        <dbReference type="ARBA" id="ARBA00022692"/>
    </source>
</evidence>
<evidence type="ECO:0000313" key="9">
    <source>
        <dbReference type="Proteomes" id="UP001138802"/>
    </source>
</evidence>
<feature type="transmembrane region" description="Helical" evidence="7">
    <location>
        <begin position="294"/>
        <end position="317"/>
    </location>
</feature>
<keyword evidence="3" id="KW-1003">Cell membrane</keyword>
<keyword evidence="9" id="KW-1185">Reference proteome</keyword>
<name>A0A9X1B833_9GAMM</name>
<feature type="transmembrane region" description="Helical" evidence="7">
    <location>
        <begin position="150"/>
        <end position="176"/>
    </location>
</feature>
<feature type="transmembrane region" description="Helical" evidence="7">
    <location>
        <begin position="78"/>
        <end position="96"/>
    </location>
</feature>
<evidence type="ECO:0000256" key="7">
    <source>
        <dbReference type="SAM" id="Phobius"/>
    </source>
</evidence>
<dbReference type="PANTHER" id="PTHR43141">
    <property type="entry name" value="CYTOCHROME BD2 SUBUNIT II"/>
    <property type="match status" value="1"/>
</dbReference>
<sequence>MPVFWAGVLAFSILVYVLLDGFDLGVGVLFALNRNEAHRQQMMGSIAPVWDGNETWLVIIGTVLFGAFPVVYAIFLSAFYLPVALLLVALILRGVAFEFRYKEERHRWLWDLGFIVGSIIAAFVQGAAIGAMVAGIAVEDGRFVGGPFDWLTPFAVLCGLGLVVGYALLGAGWLVLKTTGELRDWAYAWLPRLLKGVIAVVALALITTLIGNYEVVLRWLAQPWLILFPLLAGAAVWGLLRGVQARRDWQPWLMASALFIAAFAMLAGSFWPWILPYHLSIEQAAAPLSSLSFMFYGIGLVVLPVILAYTIGVYWIFRGKVSPTASYH</sequence>
<dbReference type="GO" id="GO:0009055">
    <property type="term" value="F:electron transfer activity"/>
    <property type="evidence" value="ECO:0007669"/>
    <property type="project" value="TreeGrafter"/>
</dbReference>
<comment type="subcellular location">
    <subcellularLocation>
        <location evidence="1">Cell membrane</location>
        <topology evidence="1">Multi-pass membrane protein</topology>
    </subcellularLocation>
</comment>
<feature type="transmembrane region" description="Helical" evidence="7">
    <location>
        <begin position="219"/>
        <end position="240"/>
    </location>
</feature>
<feature type="transmembrane region" description="Helical" evidence="7">
    <location>
        <begin position="53"/>
        <end position="72"/>
    </location>
</feature>
<keyword evidence="6 7" id="KW-0472">Membrane</keyword>
<organism evidence="8 9">
    <name type="scientific">Thiocapsa imhoffii</name>
    <dbReference type="NCBI Taxonomy" id="382777"/>
    <lineage>
        <taxon>Bacteria</taxon>
        <taxon>Pseudomonadati</taxon>
        <taxon>Pseudomonadota</taxon>
        <taxon>Gammaproteobacteria</taxon>
        <taxon>Chromatiales</taxon>
        <taxon>Chromatiaceae</taxon>
        <taxon>Thiocapsa</taxon>
    </lineage>
</organism>
<dbReference type="EMBL" id="NRSD01000003">
    <property type="protein sequence ID" value="MBK1643863.1"/>
    <property type="molecule type" value="Genomic_DNA"/>
</dbReference>
<evidence type="ECO:0000256" key="1">
    <source>
        <dbReference type="ARBA" id="ARBA00004651"/>
    </source>
</evidence>
<comment type="caution">
    <text evidence="8">The sequence shown here is derived from an EMBL/GenBank/DDBJ whole genome shotgun (WGS) entry which is preliminary data.</text>
</comment>
<evidence type="ECO:0000256" key="6">
    <source>
        <dbReference type="ARBA" id="ARBA00023136"/>
    </source>
</evidence>
<evidence type="ECO:0000313" key="8">
    <source>
        <dbReference type="EMBL" id="MBK1643863.1"/>
    </source>
</evidence>
<feature type="transmembrane region" description="Helical" evidence="7">
    <location>
        <begin position="108"/>
        <end position="138"/>
    </location>
</feature>
<dbReference type="GO" id="GO:0019646">
    <property type="term" value="P:aerobic electron transport chain"/>
    <property type="evidence" value="ECO:0007669"/>
    <property type="project" value="TreeGrafter"/>
</dbReference>
<dbReference type="Proteomes" id="UP001138802">
    <property type="component" value="Unassembled WGS sequence"/>
</dbReference>
<dbReference type="NCBIfam" id="TIGR00203">
    <property type="entry name" value="cydB"/>
    <property type="match status" value="1"/>
</dbReference>
<evidence type="ECO:0000256" key="3">
    <source>
        <dbReference type="ARBA" id="ARBA00022475"/>
    </source>
</evidence>
<proteinExistence type="inferred from homology"/>